<keyword evidence="2" id="KW-0808">Transferase</keyword>
<dbReference type="SUPFAM" id="SSF53448">
    <property type="entry name" value="Nucleotide-diphospho-sugar transferases"/>
    <property type="match status" value="1"/>
</dbReference>
<dbReference type="EMBL" id="SJPH01000002">
    <property type="protein sequence ID" value="TWT47396.1"/>
    <property type="molecule type" value="Genomic_DNA"/>
</dbReference>
<dbReference type="Pfam" id="PF01501">
    <property type="entry name" value="Glyco_transf_8"/>
    <property type="match status" value="1"/>
</dbReference>
<evidence type="ECO:0000313" key="5">
    <source>
        <dbReference type="Proteomes" id="UP000318995"/>
    </source>
</evidence>
<comment type="caution">
    <text evidence="4">The sequence shown here is derived from an EMBL/GenBank/DDBJ whole genome shotgun (WGS) entry which is preliminary data.</text>
</comment>
<dbReference type="InterPro" id="IPR002495">
    <property type="entry name" value="Glyco_trans_8"/>
</dbReference>
<reference evidence="4 5" key="1">
    <citation type="submission" date="2019-02" db="EMBL/GenBank/DDBJ databases">
        <title>Deep-cultivation of Planctomycetes and their phenomic and genomic characterization uncovers novel biology.</title>
        <authorList>
            <person name="Wiegand S."/>
            <person name="Jogler M."/>
            <person name="Boedeker C."/>
            <person name="Pinto D."/>
            <person name="Vollmers J."/>
            <person name="Rivas-Marin E."/>
            <person name="Kohn T."/>
            <person name="Peeters S.H."/>
            <person name="Heuer A."/>
            <person name="Rast P."/>
            <person name="Oberbeckmann S."/>
            <person name="Bunk B."/>
            <person name="Jeske O."/>
            <person name="Meyerdierks A."/>
            <person name="Storesund J.E."/>
            <person name="Kallscheuer N."/>
            <person name="Luecker S."/>
            <person name="Lage O.M."/>
            <person name="Pohl T."/>
            <person name="Merkel B.J."/>
            <person name="Hornburger P."/>
            <person name="Mueller R.-W."/>
            <person name="Bruemmer F."/>
            <person name="Labrenz M."/>
            <person name="Spormann A.M."/>
            <person name="Op Den Camp H."/>
            <person name="Overmann J."/>
            <person name="Amann R."/>
            <person name="Jetten M.S.M."/>
            <person name="Mascher T."/>
            <person name="Medema M.H."/>
            <person name="Devos D.P."/>
            <person name="Kaster A.-K."/>
            <person name="Ovreas L."/>
            <person name="Rohde M."/>
            <person name="Galperin M.Y."/>
            <person name="Jogler C."/>
        </authorList>
    </citation>
    <scope>NUCLEOTIDE SEQUENCE [LARGE SCALE GENOMIC DNA]</scope>
    <source>
        <strain evidence="4 5">Pla111</strain>
    </source>
</reference>
<protein>
    <submittedName>
        <fullName evidence="4">General stress protein A</fullName>
    </submittedName>
</protein>
<proteinExistence type="predicted"/>
<evidence type="ECO:0000313" key="4">
    <source>
        <dbReference type="EMBL" id="TWT47396.1"/>
    </source>
</evidence>
<dbReference type="GO" id="GO:0016757">
    <property type="term" value="F:glycosyltransferase activity"/>
    <property type="evidence" value="ECO:0007669"/>
    <property type="project" value="UniProtKB-KW"/>
</dbReference>
<name>A0A5C5W934_9BACT</name>
<keyword evidence="3" id="KW-0479">Metal-binding</keyword>
<sequence length="343" mass="39295">MSDESEIVVATAADEGYAIPLAVTLRSAVSAMRPETKMRLVVLDGGITPESRGRLMAAVKDPRVRVDWLLQDTAVLDGLPVFGHVTVAAYLRLLLPKILPTSIERVIYLDSDMLVRRDLSDLWAESQDDAPILAVQDIAAPWMNSEVVADNYAQRFPYLAAAKPVANYEQLGIRPEAPYFNSGLLVMNLTQWREEQIAEQVMQCLIDQHEHVLWWDQYALNVVLADRWRALDFRWNQGAHVYAFPSWRQSPVGRDAFNQLRCDPWIVHFCSPEKPWHAACGHPFRREFFATLDTTPWRGWRSIAKPGDRGLIARQHRRKLKNTLHHSLLNASERVRELWKRAS</sequence>
<dbReference type="Gene3D" id="3.90.550.10">
    <property type="entry name" value="Spore Coat Polysaccharide Biosynthesis Protein SpsA, Chain A"/>
    <property type="match status" value="1"/>
</dbReference>
<evidence type="ECO:0000256" key="3">
    <source>
        <dbReference type="ARBA" id="ARBA00022723"/>
    </source>
</evidence>
<organism evidence="4 5">
    <name type="scientific">Botrimarina hoheduenensis</name>
    <dbReference type="NCBI Taxonomy" id="2528000"/>
    <lineage>
        <taxon>Bacteria</taxon>
        <taxon>Pseudomonadati</taxon>
        <taxon>Planctomycetota</taxon>
        <taxon>Planctomycetia</taxon>
        <taxon>Pirellulales</taxon>
        <taxon>Lacipirellulaceae</taxon>
        <taxon>Botrimarina</taxon>
    </lineage>
</organism>
<keyword evidence="1" id="KW-0328">Glycosyltransferase</keyword>
<dbReference type="Proteomes" id="UP000318995">
    <property type="component" value="Unassembled WGS sequence"/>
</dbReference>
<gene>
    <name evidence="4" type="primary">gspA</name>
    <name evidence="4" type="ORF">Pla111_10100</name>
</gene>
<dbReference type="CDD" id="cd04194">
    <property type="entry name" value="GT8_A4GalT_like"/>
    <property type="match status" value="1"/>
</dbReference>
<dbReference type="AlphaFoldDB" id="A0A5C5W934"/>
<dbReference type="RefSeq" id="WP_146571979.1">
    <property type="nucleotide sequence ID" value="NZ_SJPH01000002.1"/>
</dbReference>
<keyword evidence="5" id="KW-1185">Reference proteome</keyword>
<dbReference type="PANTHER" id="PTHR13778:SF47">
    <property type="entry name" value="LIPOPOLYSACCHARIDE 1,3-GALACTOSYLTRANSFERASE"/>
    <property type="match status" value="1"/>
</dbReference>
<dbReference type="InterPro" id="IPR029044">
    <property type="entry name" value="Nucleotide-diphossugar_trans"/>
</dbReference>
<dbReference type="PANTHER" id="PTHR13778">
    <property type="entry name" value="GLYCOSYLTRANSFERASE 8 DOMAIN-CONTAINING PROTEIN"/>
    <property type="match status" value="1"/>
</dbReference>
<accession>A0A5C5W934</accession>
<evidence type="ECO:0000256" key="2">
    <source>
        <dbReference type="ARBA" id="ARBA00022679"/>
    </source>
</evidence>
<evidence type="ECO:0000256" key="1">
    <source>
        <dbReference type="ARBA" id="ARBA00022676"/>
    </source>
</evidence>
<dbReference type="InterPro" id="IPR050748">
    <property type="entry name" value="Glycosyltrans_8_dom-fam"/>
</dbReference>
<dbReference type="OrthoDB" id="9798746at2"/>
<dbReference type="GO" id="GO:0046872">
    <property type="term" value="F:metal ion binding"/>
    <property type="evidence" value="ECO:0007669"/>
    <property type="project" value="UniProtKB-KW"/>
</dbReference>